<proteinExistence type="predicted"/>
<evidence type="ECO:0000313" key="3">
    <source>
        <dbReference type="Proteomes" id="UP001151699"/>
    </source>
</evidence>
<dbReference type="Proteomes" id="UP001151699">
    <property type="component" value="Chromosome A"/>
</dbReference>
<gene>
    <name evidence="2" type="ORF">Bhyg_00912</name>
</gene>
<evidence type="ECO:0000256" key="1">
    <source>
        <dbReference type="SAM" id="SignalP"/>
    </source>
</evidence>
<dbReference type="EMBL" id="WJQU01000001">
    <property type="protein sequence ID" value="KAJ6645704.1"/>
    <property type="molecule type" value="Genomic_DNA"/>
</dbReference>
<name>A0A9Q0N8S1_9DIPT</name>
<feature type="signal peptide" evidence="1">
    <location>
        <begin position="1"/>
        <end position="21"/>
    </location>
</feature>
<organism evidence="2 3">
    <name type="scientific">Pseudolycoriella hygida</name>
    <dbReference type="NCBI Taxonomy" id="35572"/>
    <lineage>
        <taxon>Eukaryota</taxon>
        <taxon>Metazoa</taxon>
        <taxon>Ecdysozoa</taxon>
        <taxon>Arthropoda</taxon>
        <taxon>Hexapoda</taxon>
        <taxon>Insecta</taxon>
        <taxon>Pterygota</taxon>
        <taxon>Neoptera</taxon>
        <taxon>Endopterygota</taxon>
        <taxon>Diptera</taxon>
        <taxon>Nematocera</taxon>
        <taxon>Sciaroidea</taxon>
        <taxon>Sciaridae</taxon>
        <taxon>Pseudolycoriella</taxon>
    </lineage>
</organism>
<keyword evidence="1" id="KW-0732">Signal</keyword>
<comment type="caution">
    <text evidence="2">The sequence shown here is derived from an EMBL/GenBank/DDBJ whole genome shotgun (WGS) entry which is preliminary data.</text>
</comment>
<feature type="chain" id="PRO_5040502007" evidence="1">
    <location>
        <begin position="22"/>
        <end position="119"/>
    </location>
</feature>
<reference evidence="2" key="1">
    <citation type="submission" date="2022-07" db="EMBL/GenBank/DDBJ databases">
        <authorList>
            <person name="Trinca V."/>
            <person name="Uliana J.V.C."/>
            <person name="Torres T.T."/>
            <person name="Ward R.J."/>
            <person name="Monesi N."/>
        </authorList>
    </citation>
    <scope>NUCLEOTIDE SEQUENCE</scope>
    <source>
        <strain evidence="2">HSMRA1968</strain>
        <tissue evidence="2">Whole embryos</tissue>
    </source>
</reference>
<sequence length="119" mass="13192">METISLKAVVLLLIALGYIDAGPGIAGGHLDYTMYLDDKSYCGRDRECIDVCKNEARNPDLIMRAECVKFVGNLRKYCCCYTENTNACCQNANSGLDCVPSKVVTLRNGRSRRSFPDIL</sequence>
<evidence type="ECO:0000313" key="2">
    <source>
        <dbReference type="EMBL" id="KAJ6645704.1"/>
    </source>
</evidence>
<keyword evidence="3" id="KW-1185">Reference proteome</keyword>
<dbReference type="AlphaFoldDB" id="A0A9Q0N8S1"/>
<accession>A0A9Q0N8S1</accession>
<protein>
    <submittedName>
        <fullName evidence="2">Uncharacterized protein</fullName>
    </submittedName>
</protein>